<dbReference type="EMBL" id="FNOW01000015">
    <property type="protein sequence ID" value="SDX83211.1"/>
    <property type="molecule type" value="Genomic_DNA"/>
</dbReference>
<dbReference type="OrthoDB" id="5765571at2"/>
<dbReference type="RefSeq" id="WP_091333199.1">
    <property type="nucleotide sequence ID" value="NZ_FNOW01000015.1"/>
</dbReference>
<evidence type="ECO:0000313" key="2">
    <source>
        <dbReference type="Proteomes" id="UP000198672"/>
    </source>
</evidence>
<organism evidence="1 2">
    <name type="scientific">Allochromatium warmingii</name>
    <name type="common">Chromatium warmingii</name>
    <dbReference type="NCBI Taxonomy" id="61595"/>
    <lineage>
        <taxon>Bacteria</taxon>
        <taxon>Pseudomonadati</taxon>
        <taxon>Pseudomonadota</taxon>
        <taxon>Gammaproteobacteria</taxon>
        <taxon>Chromatiales</taxon>
        <taxon>Chromatiaceae</taxon>
        <taxon>Allochromatium</taxon>
    </lineage>
</organism>
<name>A0A1H3EWT3_ALLWA</name>
<dbReference type="Proteomes" id="UP000198672">
    <property type="component" value="Unassembled WGS sequence"/>
</dbReference>
<proteinExistence type="predicted"/>
<sequence length="342" mass="37527">MDSRWIAHLDSQIAAGQVAAEAESAELLSWLLKLEPEQRWCLVLSRESRLERLSAADYRRLLALMVEHEAGALTAAPPNADACLDELPTTALPVPFAARIADPPRLLPPPSASAVRPRWLLRGSLAAMVLGVGYWLTFHAGAQRLLEAGHWLAGLEARMTHETQSNARLERLLTTRGALETLERKLTSGEPFAAELTALQRLWPTPAQLAPLHALAASGRPTPEQLRARLERLQHSTLSQQDAALQAARSGQLAPDQYYARLQTLTTQRTQGETALTAAQRGDWTAAQRAVQRVEDADYQTWQAQVGAWLATQTLMDTLLQQLWSAWLDDTNATPTAAADAP</sequence>
<evidence type="ECO:0000313" key="1">
    <source>
        <dbReference type="EMBL" id="SDX83211.1"/>
    </source>
</evidence>
<gene>
    <name evidence="1" type="ORF">SAMN05421644_11517</name>
</gene>
<accession>A0A1H3EWT3</accession>
<dbReference type="STRING" id="61595.SAMN05421644_11517"/>
<protein>
    <submittedName>
        <fullName evidence="1">Uncharacterized protein</fullName>
    </submittedName>
</protein>
<dbReference type="AlphaFoldDB" id="A0A1H3EWT3"/>
<keyword evidence="2" id="KW-1185">Reference proteome</keyword>
<reference evidence="2" key="1">
    <citation type="submission" date="2016-10" db="EMBL/GenBank/DDBJ databases">
        <authorList>
            <person name="Varghese N."/>
            <person name="Submissions S."/>
        </authorList>
    </citation>
    <scope>NUCLEOTIDE SEQUENCE [LARGE SCALE GENOMIC DNA]</scope>
    <source>
        <strain evidence="2">DSM 173</strain>
    </source>
</reference>